<keyword evidence="2" id="KW-1185">Reference proteome</keyword>
<sequence>MRVSEEALAYEIFGPLWGLVHLGAAASMPPGGPGEFRVADFARSRGGELDRILGLVARIGGLSPAVLDIFRNRAIWVSAADTTVADIVGYLAIHSGYIEDFPPDLADPEVLGRVVAVGGDLQLASLLHALVGAAVTQAAELTGELAPAIVEVVRLAGVLAGPDHVTAPSQTLRLWRAALLPGVLRPDSPSPAEIKAGFRRYAHVLGRLAA</sequence>
<dbReference type="RefSeq" id="WP_268759659.1">
    <property type="nucleotide sequence ID" value="NZ_CP113836.1"/>
</dbReference>
<dbReference type="Proteomes" id="UP001163203">
    <property type="component" value="Chromosome"/>
</dbReference>
<proteinExistence type="predicted"/>
<organism evidence="1 2">
    <name type="scientific">Amycolatopsis cynarae</name>
    <dbReference type="NCBI Taxonomy" id="2995223"/>
    <lineage>
        <taxon>Bacteria</taxon>
        <taxon>Bacillati</taxon>
        <taxon>Actinomycetota</taxon>
        <taxon>Actinomycetes</taxon>
        <taxon>Pseudonocardiales</taxon>
        <taxon>Pseudonocardiaceae</taxon>
        <taxon>Amycolatopsis</taxon>
    </lineage>
</organism>
<dbReference type="EMBL" id="CP113836">
    <property type="protein sequence ID" value="WAL69574.1"/>
    <property type="molecule type" value="Genomic_DNA"/>
</dbReference>
<gene>
    <name evidence="1" type="ORF">ORV05_17955</name>
</gene>
<evidence type="ECO:0000313" key="2">
    <source>
        <dbReference type="Proteomes" id="UP001163203"/>
    </source>
</evidence>
<reference evidence="1" key="1">
    <citation type="submission" date="2022-11" db="EMBL/GenBank/DDBJ databases">
        <authorList>
            <person name="Mo P."/>
        </authorList>
    </citation>
    <scope>NUCLEOTIDE SEQUENCE</scope>
    <source>
        <strain evidence="1">HUAS 11-8</strain>
    </source>
</reference>
<evidence type="ECO:0000313" key="1">
    <source>
        <dbReference type="EMBL" id="WAL69574.1"/>
    </source>
</evidence>
<accession>A0ABY7BB50</accession>
<protein>
    <submittedName>
        <fullName evidence="1">Uncharacterized protein</fullName>
    </submittedName>
</protein>
<name>A0ABY7BB50_9PSEU</name>